<evidence type="ECO:0000256" key="5">
    <source>
        <dbReference type="SAM" id="Phobius"/>
    </source>
</evidence>
<evidence type="ECO:0000313" key="7">
    <source>
        <dbReference type="EMBL" id="PPI16087.1"/>
    </source>
</evidence>
<proteinExistence type="predicted"/>
<name>A0A2S5Y856_9MICO</name>
<evidence type="ECO:0000256" key="2">
    <source>
        <dbReference type="ARBA" id="ARBA00022692"/>
    </source>
</evidence>
<dbReference type="GeneID" id="93668057"/>
<feature type="transmembrane region" description="Helical" evidence="5">
    <location>
        <begin position="38"/>
        <end position="63"/>
    </location>
</feature>
<dbReference type="RefSeq" id="WP_051210276.1">
    <property type="nucleotide sequence ID" value="NZ_CP010848.1"/>
</dbReference>
<organism evidence="7 8">
    <name type="scientific">Rathayibacter toxicus</name>
    <dbReference type="NCBI Taxonomy" id="145458"/>
    <lineage>
        <taxon>Bacteria</taxon>
        <taxon>Bacillati</taxon>
        <taxon>Actinomycetota</taxon>
        <taxon>Actinomycetes</taxon>
        <taxon>Micrococcales</taxon>
        <taxon>Microbacteriaceae</taxon>
        <taxon>Rathayibacter</taxon>
    </lineage>
</organism>
<dbReference type="OrthoDB" id="5067576at2"/>
<sequence length="334" mass="34506">MTALVLLPFAVAAAFLSSGLAKLGGARRLAEAAQRFRIPAVFATLGWGRAFIALEIVVGAVIVATPGPWSPLALATAALVLAGFLTVAVRSWRRGDTFDCGCFGARGNTRVGPGLVARNAALLAAALGGLLAAALGSPTPLEVLGDSSGRAWVVVAAILAASGLAVQRLTAKDRVRAAAEEARATLPTPTATPPGMAPTFEVTRHTGDAVDSRMLVALRPHLMVFVRPGCGSCDNLLNDTAELDAILGDDGPLLVFAVSVARFIFEEQYPQLADRVVYGIASATEKLDIAKTPGAVLLGLNGRLVAGPVLGETEVRELITDARRLLAQPLPPLS</sequence>
<feature type="transmembrane region" description="Helical" evidence="5">
    <location>
        <begin position="115"/>
        <end position="137"/>
    </location>
</feature>
<feature type="domain" description="Methylamine utilisation protein MauE" evidence="6">
    <location>
        <begin position="4"/>
        <end position="131"/>
    </location>
</feature>
<dbReference type="KEGG" id="rtc:APU90_04955"/>
<dbReference type="InterPro" id="IPR009908">
    <property type="entry name" value="Methylamine_util_MauE"/>
</dbReference>
<dbReference type="GO" id="GO:0030416">
    <property type="term" value="P:methylamine metabolic process"/>
    <property type="evidence" value="ECO:0007669"/>
    <property type="project" value="InterPro"/>
</dbReference>
<keyword evidence="3 5" id="KW-1133">Transmembrane helix</keyword>
<accession>A0A2S5Y856</accession>
<evidence type="ECO:0000256" key="3">
    <source>
        <dbReference type="ARBA" id="ARBA00022989"/>
    </source>
</evidence>
<dbReference type="Proteomes" id="UP000237966">
    <property type="component" value="Unassembled WGS sequence"/>
</dbReference>
<comment type="caution">
    <text evidence="7">The sequence shown here is derived from an EMBL/GenBank/DDBJ whole genome shotgun (WGS) entry which is preliminary data.</text>
</comment>
<gene>
    <name evidence="7" type="ORF">C5C51_01300</name>
</gene>
<reference evidence="7 8" key="1">
    <citation type="submission" date="2018-02" db="EMBL/GenBank/DDBJ databases">
        <title>Bacteriophage NCPPB3778 and a type I-E CRISPR drive the evolution of the US Biological Select Agent, Rathayibacter toxicus.</title>
        <authorList>
            <person name="Davis E.W.II."/>
            <person name="Tabima J.F."/>
            <person name="Weisberg A.J."/>
            <person name="Lopes L.D."/>
            <person name="Wiseman M.S."/>
            <person name="Wiseman M.S."/>
            <person name="Pupko T."/>
            <person name="Belcher M.S."/>
            <person name="Sechler A.J."/>
            <person name="Tancos M.A."/>
            <person name="Schroeder B.K."/>
            <person name="Murray T.D."/>
            <person name="Luster D.G."/>
            <person name="Schneider W.L."/>
            <person name="Rogers E."/>
            <person name="Andreote F.D."/>
            <person name="Grunwald N.J."/>
            <person name="Putnam M.L."/>
            <person name="Chang J.H."/>
        </authorList>
    </citation>
    <scope>NUCLEOTIDE SEQUENCE [LARGE SCALE GENOMIC DNA]</scope>
    <source>
        <strain evidence="7 8">FH99</strain>
    </source>
</reference>
<dbReference type="GO" id="GO:0016020">
    <property type="term" value="C:membrane"/>
    <property type="evidence" value="ECO:0007669"/>
    <property type="project" value="UniProtKB-SubCell"/>
</dbReference>
<evidence type="ECO:0000313" key="8">
    <source>
        <dbReference type="Proteomes" id="UP000237966"/>
    </source>
</evidence>
<dbReference type="Pfam" id="PF07291">
    <property type="entry name" value="MauE"/>
    <property type="match status" value="1"/>
</dbReference>
<comment type="subcellular location">
    <subcellularLocation>
        <location evidence="1">Membrane</location>
        <topology evidence="1">Multi-pass membrane protein</topology>
    </subcellularLocation>
</comment>
<keyword evidence="4 5" id="KW-0472">Membrane</keyword>
<evidence type="ECO:0000256" key="4">
    <source>
        <dbReference type="ARBA" id="ARBA00023136"/>
    </source>
</evidence>
<evidence type="ECO:0000256" key="1">
    <source>
        <dbReference type="ARBA" id="ARBA00004141"/>
    </source>
</evidence>
<keyword evidence="2 5" id="KW-0812">Transmembrane</keyword>
<dbReference type="EMBL" id="PSWU01000004">
    <property type="protein sequence ID" value="PPI16087.1"/>
    <property type="molecule type" value="Genomic_DNA"/>
</dbReference>
<dbReference type="SUPFAM" id="SSF52833">
    <property type="entry name" value="Thioredoxin-like"/>
    <property type="match status" value="1"/>
</dbReference>
<protein>
    <recommendedName>
        <fullName evidence="6">Methylamine utilisation protein MauE domain-containing protein</fullName>
    </recommendedName>
</protein>
<dbReference type="InterPro" id="IPR036249">
    <property type="entry name" value="Thioredoxin-like_sf"/>
</dbReference>
<feature type="transmembrane region" description="Helical" evidence="5">
    <location>
        <begin position="69"/>
        <end position="89"/>
    </location>
</feature>
<dbReference type="AlphaFoldDB" id="A0A2S5Y856"/>
<evidence type="ECO:0000259" key="6">
    <source>
        <dbReference type="Pfam" id="PF07291"/>
    </source>
</evidence>
<feature type="transmembrane region" description="Helical" evidence="5">
    <location>
        <begin position="6"/>
        <end position="26"/>
    </location>
</feature>
<feature type="transmembrane region" description="Helical" evidence="5">
    <location>
        <begin position="149"/>
        <end position="166"/>
    </location>
</feature>